<feature type="region of interest" description="Disordered" evidence="1">
    <location>
        <begin position="142"/>
        <end position="176"/>
    </location>
</feature>
<proteinExistence type="predicted"/>
<feature type="compositionally biased region" description="Polar residues" evidence="1">
    <location>
        <begin position="48"/>
        <end position="61"/>
    </location>
</feature>
<gene>
    <name evidence="2" type="ORF">LUZ62_053160</name>
</gene>
<keyword evidence="3" id="KW-1185">Reference proteome</keyword>
<feature type="compositionally biased region" description="Acidic residues" evidence="1">
    <location>
        <begin position="142"/>
        <end position="152"/>
    </location>
</feature>
<evidence type="ECO:0000313" key="3">
    <source>
        <dbReference type="Proteomes" id="UP001140206"/>
    </source>
</evidence>
<dbReference type="EMBL" id="JAMFTS010000002">
    <property type="protein sequence ID" value="KAJ4801914.1"/>
    <property type="molecule type" value="Genomic_DNA"/>
</dbReference>
<protein>
    <submittedName>
        <fullName evidence="2">Uncharacterized protein</fullName>
    </submittedName>
</protein>
<name>A0AAV8GA24_9POAL</name>
<reference evidence="2" key="1">
    <citation type="submission" date="2022-08" db="EMBL/GenBank/DDBJ databases">
        <authorList>
            <person name="Marques A."/>
        </authorList>
    </citation>
    <scope>NUCLEOTIDE SEQUENCE</scope>
    <source>
        <strain evidence="2">RhyPub2mFocal</strain>
        <tissue evidence="2">Leaves</tissue>
    </source>
</reference>
<feature type="region of interest" description="Disordered" evidence="1">
    <location>
        <begin position="48"/>
        <end position="68"/>
    </location>
</feature>
<organism evidence="2 3">
    <name type="scientific">Rhynchospora pubera</name>
    <dbReference type="NCBI Taxonomy" id="906938"/>
    <lineage>
        <taxon>Eukaryota</taxon>
        <taxon>Viridiplantae</taxon>
        <taxon>Streptophyta</taxon>
        <taxon>Embryophyta</taxon>
        <taxon>Tracheophyta</taxon>
        <taxon>Spermatophyta</taxon>
        <taxon>Magnoliopsida</taxon>
        <taxon>Liliopsida</taxon>
        <taxon>Poales</taxon>
        <taxon>Cyperaceae</taxon>
        <taxon>Cyperoideae</taxon>
        <taxon>Rhynchosporeae</taxon>
        <taxon>Rhynchospora</taxon>
    </lineage>
</organism>
<feature type="compositionally biased region" description="Polar residues" evidence="1">
    <location>
        <begin position="153"/>
        <end position="167"/>
    </location>
</feature>
<evidence type="ECO:0000313" key="2">
    <source>
        <dbReference type="EMBL" id="KAJ4801914.1"/>
    </source>
</evidence>
<accession>A0AAV8GA24</accession>
<comment type="caution">
    <text evidence="2">The sequence shown here is derived from an EMBL/GenBank/DDBJ whole genome shotgun (WGS) entry which is preliminary data.</text>
</comment>
<evidence type="ECO:0000256" key="1">
    <source>
        <dbReference type="SAM" id="MobiDB-lite"/>
    </source>
</evidence>
<dbReference type="AlphaFoldDB" id="A0AAV8GA24"/>
<dbReference type="Proteomes" id="UP001140206">
    <property type="component" value="Chromosome 2"/>
</dbReference>
<sequence length="220" mass="23819">MGGMSKLALGTTITVALIFALFLTLFLLLLADFVSSLLRTRTRKHTPNVNLEAPNQKSSPNFHLKDPSLSPLSKPAALPSFYAHGVLQAPTSFLLTVPKLEAAAAPPIIPTSPVSMCSMSGAERFVCISNPVYDGVQIQIQEEEEEEEEEENGVSSTPFETPGTSPSHFGEEGEWSPPLGFMKKLPPVRQWLPGMVSASDTNRASTYSFSSSTLCFSPSW</sequence>